<comment type="function">
    <text evidence="6">The pyruvate dehydrogenase complex catalyzes the overall conversion of pyruvate to acetyl-CoA and CO(2).</text>
</comment>
<evidence type="ECO:0000259" key="8">
    <source>
        <dbReference type="PROSITE" id="PS50968"/>
    </source>
</evidence>
<evidence type="ECO:0000256" key="3">
    <source>
        <dbReference type="ARBA" id="ARBA00022823"/>
    </source>
</evidence>
<dbReference type="InterPro" id="IPR045257">
    <property type="entry name" value="E2/Pdx1"/>
</dbReference>
<evidence type="ECO:0000256" key="7">
    <source>
        <dbReference type="SAM" id="MobiDB-lite"/>
    </source>
</evidence>
<dbReference type="FunFam" id="2.40.50.100:FF:000010">
    <property type="entry name" value="Acetyltransferase component of pyruvate dehydrogenase complex"/>
    <property type="match status" value="1"/>
</dbReference>
<dbReference type="InterPro" id="IPR036625">
    <property type="entry name" value="E3-bd_dom_sf"/>
</dbReference>
<dbReference type="EMBL" id="GBBI01002674">
    <property type="protein sequence ID" value="JAC16038.1"/>
    <property type="molecule type" value="mRNA"/>
</dbReference>
<dbReference type="PROSITE" id="PS00189">
    <property type="entry name" value="LIPOYL"/>
    <property type="match status" value="1"/>
</dbReference>
<dbReference type="InterPro" id="IPR004167">
    <property type="entry name" value="PSBD"/>
</dbReference>
<dbReference type="InterPro" id="IPR011053">
    <property type="entry name" value="Single_hybrid_motif"/>
</dbReference>
<dbReference type="GO" id="GO:0005739">
    <property type="term" value="C:mitochondrion"/>
    <property type="evidence" value="ECO:0007669"/>
    <property type="project" value="UniProtKB-SubCell"/>
</dbReference>
<dbReference type="AlphaFoldDB" id="A0A023F4U7"/>
<dbReference type="InterPro" id="IPR003016">
    <property type="entry name" value="2-oxoA_DH_lipoyl-BS"/>
</dbReference>
<dbReference type="InterPro" id="IPR001078">
    <property type="entry name" value="2-oxoacid_DH_actylTfrase"/>
</dbReference>
<feature type="domain" description="Lipoyl-binding" evidence="8">
    <location>
        <begin position="70"/>
        <end position="146"/>
    </location>
</feature>
<dbReference type="PANTHER" id="PTHR23151:SF90">
    <property type="entry name" value="DIHYDROLIPOYLLYSINE-RESIDUE ACETYLTRANSFERASE COMPONENT OF PYRUVATE DEHYDROGENASE COMPLEX, MITOCHONDRIAL-RELATED"/>
    <property type="match status" value="1"/>
</dbReference>
<dbReference type="InterPro" id="IPR000089">
    <property type="entry name" value="Biotin_lipoyl"/>
</dbReference>
<protein>
    <recommendedName>
        <fullName evidence="6">Acetyltransferase component of pyruvate dehydrogenase complex</fullName>
        <ecNumber evidence="6">2.3.1.12</ecNumber>
    </recommendedName>
</protein>
<evidence type="ECO:0000313" key="9">
    <source>
        <dbReference type="EMBL" id="JAC16038.1"/>
    </source>
</evidence>
<feature type="compositionally biased region" description="Pro residues" evidence="7">
    <location>
        <begin position="177"/>
        <end position="193"/>
    </location>
</feature>
<evidence type="ECO:0000256" key="5">
    <source>
        <dbReference type="ARBA" id="ARBA00023315"/>
    </source>
</evidence>
<reference evidence="9" key="1">
    <citation type="journal article" date="2014" name="PLoS Negl. Trop. Dis.">
        <title>An updated insight into the Sialotranscriptome of Triatoma infestans: developmental stage and geographic variations.</title>
        <authorList>
            <person name="Schwarz A."/>
            <person name="Medrano-Mercado N."/>
            <person name="Schaub G.A."/>
            <person name="Struchiner C.J."/>
            <person name="Bargues M.D."/>
            <person name="Levy M.Z."/>
            <person name="Ribeiro J.M."/>
        </authorList>
    </citation>
    <scope>NUCLEOTIDE SEQUENCE</scope>
    <source>
        <strain evidence="9">Chile</strain>
        <tissue evidence="9">Salivary glands</tissue>
    </source>
</reference>
<dbReference type="PANTHER" id="PTHR23151">
    <property type="entry name" value="DIHYDROLIPOAMIDE ACETYL/SUCCINYL-TRANSFERASE-RELATED"/>
    <property type="match status" value="1"/>
</dbReference>
<dbReference type="InterPro" id="IPR023213">
    <property type="entry name" value="CAT-like_dom_sf"/>
</dbReference>
<dbReference type="Gene3D" id="4.10.320.10">
    <property type="entry name" value="E3-binding domain"/>
    <property type="match status" value="1"/>
</dbReference>
<comment type="cofactor">
    <cofactor evidence="6">
        <name>(R)-lipoate</name>
        <dbReference type="ChEBI" id="CHEBI:83088"/>
    </cofactor>
    <text evidence="6">Binds 1 lipoyl cofactor covalently.</text>
</comment>
<dbReference type="InterPro" id="IPR006257">
    <property type="entry name" value="LAT1"/>
</dbReference>
<evidence type="ECO:0000256" key="4">
    <source>
        <dbReference type="ARBA" id="ARBA00022946"/>
    </source>
</evidence>
<evidence type="ECO:0000256" key="2">
    <source>
        <dbReference type="ARBA" id="ARBA00022679"/>
    </source>
</evidence>
<dbReference type="Gene3D" id="3.30.559.10">
    <property type="entry name" value="Chloramphenicol acetyltransferase-like domain"/>
    <property type="match status" value="1"/>
</dbReference>
<comment type="subcellular location">
    <subcellularLocation>
        <location evidence="6">Mitochondrion</location>
    </subcellularLocation>
</comment>
<dbReference type="Pfam" id="PF02817">
    <property type="entry name" value="E3_binding"/>
    <property type="match status" value="1"/>
</dbReference>
<dbReference type="FunFam" id="3.30.559.10:FF:000003">
    <property type="entry name" value="Acetyltransferase component of pyruvate dehydrogenase complex"/>
    <property type="match status" value="1"/>
</dbReference>
<comment type="similarity">
    <text evidence="1 6">Belongs to the 2-oxoacid dehydrogenase family.</text>
</comment>
<feature type="region of interest" description="Disordered" evidence="7">
    <location>
        <begin position="166"/>
        <end position="201"/>
    </location>
</feature>
<keyword evidence="2 6" id="KW-0808">Transferase</keyword>
<feature type="compositionally biased region" description="Low complexity" evidence="7">
    <location>
        <begin position="166"/>
        <end position="176"/>
    </location>
</feature>
<dbReference type="SUPFAM" id="SSF51230">
    <property type="entry name" value="Single hybrid motif"/>
    <property type="match status" value="1"/>
</dbReference>
<dbReference type="SUPFAM" id="SSF52777">
    <property type="entry name" value="CoA-dependent acyltransferases"/>
    <property type="match status" value="1"/>
</dbReference>
<proteinExistence type="evidence at transcript level"/>
<name>A0A023F4U7_TRIIF</name>
<keyword evidence="4" id="KW-0809">Transit peptide</keyword>
<keyword evidence="3 6" id="KW-0450">Lipoyl</keyword>
<comment type="catalytic activity">
    <reaction evidence="6">
        <text>N(6)-[(R)-dihydrolipoyl]-L-lysyl-[protein] + acetyl-CoA = N(6)-[(R)-S(8)-acetyldihydrolipoyl]-L-lysyl-[protein] + CoA</text>
        <dbReference type="Rhea" id="RHEA:17017"/>
        <dbReference type="Rhea" id="RHEA-COMP:10475"/>
        <dbReference type="Rhea" id="RHEA-COMP:10478"/>
        <dbReference type="ChEBI" id="CHEBI:57287"/>
        <dbReference type="ChEBI" id="CHEBI:57288"/>
        <dbReference type="ChEBI" id="CHEBI:83100"/>
        <dbReference type="ChEBI" id="CHEBI:83111"/>
        <dbReference type="EC" id="2.3.1.12"/>
    </reaction>
</comment>
<dbReference type="CDD" id="cd06849">
    <property type="entry name" value="lipoyl_domain"/>
    <property type="match status" value="1"/>
</dbReference>
<dbReference type="EC" id="2.3.1.12" evidence="6"/>
<evidence type="ECO:0000256" key="1">
    <source>
        <dbReference type="ARBA" id="ARBA00007317"/>
    </source>
</evidence>
<dbReference type="Gene3D" id="2.40.50.100">
    <property type="match status" value="1"/>
</dbReference>
<dbReference type="Pfam" id="PF00364">
    <property type="entry name" value="Biotin_lipoyl"/>
    <property type="match status" value="1"/>
</dbReference>
<dbReference type="PROSITE" id="PS50968">
    <property type="entry name" value="BIOTINYL_LIPOYL"/>
    <property type="match status" value="1"/>
</dbReference>
<keyword evidence="5 6" id="KW-0012">Acyltransferase</keyword>
<sequence length="491" mass="53114">MGVRGGQILTFLIKQSLKRNATTRCLTSFRNNLFLLESRSSARYETDLPVERILYSWRIPRRAYSSLPNHTKVPLPALSPTMEMGTIVSWAKKEGDKLNEGDLLAEIETDKATMGFETPEEGYLAKILVPAGAKDVPIGKIVCIIVEKEADIPAFKDFKDEGGVIPAKAPSPAAATPAPPPTPKPAGPAPPARPSEAVPLTEKGRIYASPMARRLAEKKNIRLESVGKGTGLFESIKSKDLALLKPTAAAAPSAKAGAGPPASAYTDIPLTNVRSVIAKRLLQSKQTIPHYYLTVDCCMDEIMSLRKNLNVALEKEKVKLSVNDFIIKATALACHKVPEANSAWMDTFIRQYNTVDVSVAVSTDRGLITPIVFNADLKGLIQISNDVKVLAKKAREGKLKPQEFQGGTICVSNLGMFGVDQFCAILNPPQACILAVGTTTARMVPVKGVGVAKNFMSVTLSADHRIVDGAIGAQWLAAFRKLIEEPYKMLL</sequence>
<dbReference type="GO" id="GO:0004742">
    <property type="term" value="F:dihydrolipoyllysine-residue acetyltransferase activity"/>
    <property type="evidence" value="ECO:0007669"/>
    <property type="project" value="UniProtKB-UniRule"/>
</dbReference>
<evidence type="ECO:0000256" key="6">
    <source>
        <dbReference type="RuleBase" id="RU361137"/>
    </source>
</evidence>
<dbReference type="GO" id="GO:0006086">
    <property type="term" value="P:pyruvate decarboxylation to acetyl-CoA"/>
    <property type="evidence" value="ECO:0007669"/>
    <property type="project" value="InterPro"/>
</dbReference>
<organism evidence="9">
    <name type="scientific">Triatoma infestans</name>
    <name type="common">Assassin bug</name>
    <dbReference type="NCBI Taxonomy" id="30076"/>
    <lineage>
        <taxon>Eukaryota</taxon>
        <taxon>Metazoa</taxon>
        <taxon>Ecdysozoa</taxon>
        <taxon>Arthropoda</taxon>
        <taxon>Hexapoda</taxon>
        <taxon>Insecta</taxon>
        <taxon>Pterygota</taxon>
        <taxon>Neoptera</taxon>
        <taxon>Paraneoptera</taxon>
        <taxon>Hemiptera</taxon>
        <taxon>Heteroptera</taxon>
        <taxon>Panheteroptera</taxon>
        <taxon>Cimicomorpha</taxon>
        <taxon>Reduviidae</taxon>
        <taxon>Triatominae</taxon>
        <taxon>Triatoma</taxon>
    </lineage>
</organism>
<dbReference type="Pfam" id="PF00198">
    <property type="entry name" value="2-oxoacid_dh"/>
    <property type="match status" value="1"/>
</dbReference>
<dbReference type="GO" id="GO:0045254">
    <property type="term" value="C:pyruvate dehydrogenase complex"/>
    <property type="evidence" value="ECO:0007669"/>
    <property type="project" value="UniProtKB-UniRule"/>
</dbReference>
<accession>A0A023F4U7</accession>
<dbReference type="NCBIfam" id="TIGR01349">
    <property type="entry name" value="PDHac_trf_mito"/>
    <property type="match status" value="1"/>
</dbReference>